<protein>
    <submittedName>
        <fullName evidence="1">Uncharacterized protein</fullName>
    </submittedName>
</protein>
<proteinExistence type="predicted"/>
<name>A0A9P0LUM9_ACAOB</name>
<organism evidence="1 2">
    <name type="scientific">Acanthoscelides obtectus</name>
    <name type="common">Bean weevil</name>
    <name type="synonym">Bruchus obtectus</name>
    <dbReference type="NCBI Taxonomy" id="200917"/>
    <lineage>
        <taxon>Eukaryota</taxon>
        <taxon>Metazoa</taxon>
        <taxon>Ecdysozoa</taxon>
        <taxon>Arthropoda</taxon>
        <taxon>Hexapoda</taxon>
        <taxon>Insecta</taxon>
        <taxon>Pterygota</taxon>
        <taxon>Neoptera</taxon>
        <taxon>Endopterygota</taxon>
        <taxon>Coleoptera</taxon>
        <taxon>Polyphaga</taxon>
        <taxon>Cucujiformia</taxon>
        <taxon>Chrysomeloidea</taxon>
        <taxon>Chrysomelidae</taxon>
        <taxon>Bruchinae</taxon>
        <taxon>Bruchini</taxon>
        <taxon>Acanthoscelides</taxon>
    </lineage>
</organism>
<accession>A0A9P0LUM9</accession>
<keyword evidence="2" id="KW-1185">Reference proteome</keyword>
<dbReference type="EMBL" id="CAKOFQ010007663">
    <property type="protein sequence ID" value="CAH2005906.1"/>
    <property type="molecule type" value="Genomic_DNA"/>
</dbReference>
<sequence length="71" mass="8136">MKIEMKDTVMKQAQLRGDDFGAAVIQRIQPITDMVAADCQYHDKCLKNLFSRLKVNEKRKLALMLKGLRGL</sequence>
<dbReference type="OrthoDB" id="6771447at2759"/>
<dbReference type="Proteomes" id="UP001152888">
    <property type="component" value="Unassembled WGS sequence"/>
</dbReference>
<dbReference type="AlphaFoldDB" id="A0A9P0LUM9"/>
<reference evidence="1" key="1">
    <citation type="submission" date="2022-03" db="EMBL/GenBank/DDBJ databases">
        <authorList>
            <person name="Sayadi A."/>
        </authorList>
    </citation>
    <scope>NUCLEOTIDE SEQUENCE</scope>
</reference>
<evidence type="ECO:0000313" key="1">
    <source>
        <dbReference type="EMBL" id="CAH2005906.1"/>
    </source>
</evidence>
<gene>
    <name evidence="1" type="ORF">ACAOBT_LOCUS28809</name>
</gene>
<evidence type="ECO:0000313" key="2">
    <source>
        <dbReference type="Proteomes" id="UP001152888"/>
    </source>
</evidence>
<comment type="caution">
    <text evidence="1">The sequence shown here is derived from an EMBL/GenBank/DDBJ whole genome shotgun (WGS) entry which is preliminary data.</text>
</comment>